<sequence length="193" mass="22318">MQVPVSSDDVPLLWTQSPRFVQIMRNGSGFQHPHYFWNQSDKLTCLLTRLREDTTAFGPSDDYYQAQELLSQLLGESQCYSSLTREQLRQLEPSVRVFVDKVQNLDHFVAQWDERRRLMCAKAPSKKRGRGDEEEEEEVMQQEVYGSLKRRRNTAGSQAMELETFFAAPFEPVSPWIQAPPAQPALWTPSFST</sequence>
<name>A0A6A6PGX0_9PEZI</name>
<dbReference type="AlphaFoldDB" id="A0A6A6PGX0"/>
<reference evidence="1" key="1">
    <citation type="journal article" date="2020" name="Stud. Mycol.">
        <title>101 Dothideomycetes genomes: a test case for predicting lifestyles and emergence of pathogens.</title>
        <authorList>
            <person name="Haridas S."/>
            <person name="Albert R."/>
            <person name="Binder M."/>
            <person name="Bloem J."/>
            <person name="Labutti K."/>
            <person name="Salamov A."/>
            <person name="Andreopoulos B."/>
            <person name="Baker S."/>
            <person name="Barry K."/>
            <person name="Bills G."/>
            <person name="Bluhm B."/>
            <person name="Cannon C."/>
            <person name="Castanera R."/>
            <person name="Culley D."/>
            <person name="Daum C."/>
            <person name="Ezra D."/>
            <person name="Gonzalez J."/>
            <person name="Henrissat B."/>
            <person name="Kuo A."/>
            <person name="Liang C."/>
            <person name="Lipzen A."/>
            <person name="Lutzoni F."/>
            <person name="Magnuson J."/>
            <person name="Mondo S."/>
            <person name="Nolan M."/>
            <person name="Ohm R."/>
            <person name="Pangilinan J."/>
            <person name="Park H.-J."/>
            <person name="Ramirez L."/>
            <person name="Alfaro M."/>
            <person name="Sun H."/>
            <person name="Tritt A."/>
            <person name="Yoshinaga Y."/>
            <person name="Zwiers L.-H."/>
            <person name="Turgeon B."/>
            <person name="Goodwin S."/>
            <person name="Spatafora J."/>
            <person name="Crous P."/>
            <person name="Grigoriev I."/>
        </authorList>
    </citation>
    <scope>NUCLEOTIDE SEQUENCE</scope>
    <source>
        <strain evidence="1">CBS 113389</strain>
    </source>
</reference>
<dbReference type="EMBL" id="MU001642">
    <property type="protein sequence ID" value="KAF2478964.1"/>
    <property type="molecule type" value="Genomic_DNA"/>
</dbReference>
<dbReference type="RefSeq" id="XP_033585534.1">
    <property type="nucleotide sequence ID" value="XM_033734769.1"/>
</dbReference>
<accession>A0A6A6PGX0</accession>
<protein>
    <submittedName>
        <fullName evidence="1">Uncharacterized protein</fullName>
    </submittedName>
</protein>
<dbReference type="GeneID" id="54475771"/>
<proteinExistence type="predicted"/>
<evidence type="ECO:0000313" key="2">
    <source>
        <dbReference type="Proteomes" id="UP000799767"/>
    </source>
</evidence>
<dbReference type="Proteomes" id="UP000799767">
    <property type="component" value="Unassembled WGS sequence"/>
</dbReference>
<organism evidence="1 2">
    <name type="scientific">Neohortaea acidophila</name>
    <dbReference type="NCBI Taxonomy" id="245834"/>
    <lineage>
        <taxon>Eukaryota</taxon>
        <taxon>Fungi</taxon>
        <taxon>Dikarya</taxon>
        <taxon>Ascomycota</taxon>
        <taxon>Pezizomycotina</taxon>
        <taxon>Dothideomycetes</taxon>
        <taxon>Dothideomycetidae</taxon>
        <taxon>Mycosphaerellales</taxon>
        <taxon>Teratosphaeriaceae</taxon>
        <taxon>Neohortaea</taxon>
    </lineage>
</organism>
<evidence type="ECO:0000313" key="1">
    <source>
        <dbReference type="EMBL" id="KAF2478964.1"/>
    </source>
</evidence>
<keyword evidence="2" id="KW-1185">Reference proteome</keyword>
<gene>
    <name evidence="1" type="ORF">BDY17DRAFT_304765</name>
</gene>